<proteinExistence type="predicted"/>
<dbReference type="OrthoDB" id="4657524at2759"/>
<dbReference type="PANTHER" id="PTHR39613:SF1">
    <property type="entry name" value="ANCHORED CELL WALL PROTEIN, PUTATIVE (AFU_ORTHOLOGUE AFUA_4G08960)-RELATED"/>
    <property type="match status" value="1"/>
</dbReference>
<dbReference type="InterPro" id="IPR018620">
    <property type="entry name" value="Ubiquitin3-bd_protein_But2_C"/>
</dbReference>
<organism evidence="3 4">
    <name type="scientific">Phialocephala subalpina</name>
    <dbReference type="NCBI Taxonomy" id="576137"/>
    <lineage>
        <taxon>Eukaryota</taxon>
        <taxon>Fungi</taxon>
        <taxon>Dikarya</taxon>
        <taxon>Ascomycota</taxon>
        <taxon>Pezizomycotina</taxon>
        <taxon>Leotiomycetes</taxon>
        <taxon>Helotiales</taxon>
        <taxon>Mollisiaceae</taxon>
        <taxon>Phialocephala</taxon>
        <taxon>Phialocephala fortinii species complex</taxon>
    </lineage>
</organism>
<reference evidence="3 4" key="1">
    <citation type="submission" date="2016-03" db="EMBL/GenBank/DDBJ databases">
        <authorList>
            <person name="Ploux O."/>
        </authorList>
    </citation>
    <scope>NUCLEOTIDE SEQUENCE [LARGE SCALE GENOMIC DNA]</scope>
    <source>
        <strain evidence="3 4">UAMH 11012</strain>
    </source>
</reference>
<evidence type="ECO:0000256" key="1">
    <source>
        <dbReference type="SAM" id="SignalP"/>
    </source>
</evidence>
<protein>
    <recommendedName>
        <fullName evidence="2">Ubiquitin 3 binding protein But2 C-terminal domain-containing protein</fullName>
    </recommendedName>
</protein>
<name>A0A1L7XV86_9HELO</name>
<dbReference type="Pfam" id="PF09792">
    <property type="entry name" value="But2"/>
    <property type="match status" value="1"/>
</dbReference>
<feature type="signal peptide" evidence="1">
    <location>
        <begin position="1"/>
        <end position="17"/>
    </location>
</feature>
<evidence type="ECO:0000313" key="4">
    <source>
        <dbReference type="Proteomes" id="UP000184330"/>
    </source>
</evidence>
<evidence type="ECO:0000259" key="2">
    <source>
        <dbReference type="Pfam" id="PF09792"/>
    </source>
</evidence>
<dbReference type="EMBL" id="FJOG01000062">
    <property type="protein sequence ID" value="CZR68953.1"/>
    <property type="molecule type" value="Genomic_DNA"/>
</dbReference>
<evidence type="ECO:0000313" key="3">
    <source>
        <dbReference type="EMBL" id="CZR68953.1"/>
    </source>
</evidence>
<dbReference type="PANTHER" id="PTHR39613">
    <property type="entry name" value="ANCHORED CELL WALL PROTEIN, PUTATIVE (AFU_ORTHOLOGUE AFUA_4G08960)-RELATED"/>
    <property type="match status" value="1"/>
</dbReference>
<keyword evidence="1" id="KW-0732">Signal</keyword>
<dbReference type="AlphaFoldDB" id="A0A1L7XV86"/>
<dbReference type="Proteomes" id="UP000184330">
    <property type="component" value="Unassembled WGS sequence"/>
</dbReference>
<feature type="domain" description="Ubiquitin 3 binding protein But2 C-terminal" evidence="2">
    <location>
        <begin position="48"/>
        <end position="192"/>
    </location>
</feature>
<keyword evidence="4" id="KW-1185">Reference proteome</keyword>
<feature type="chain" id="PRO_5012408564" description="Ubiquitin 3 binding protein But2 C-terminal domain-containing protein" evidence="1">
    <location>
        <begin position="18"/>
        <end position="205"/>
    </location>
</feature>
<accession>A0A1L7XV86</accession>
<sequence>MKTIIAVSSFLLSLAAANPVAMPLEVVSERTLQSCPPNGTLSGTYISPSLIVPVSANLPNTAFGPTDCPLITPKDFCSIFNLIIPPTAVGKTCTLEFLFPSHTQTYAPYTYFGDGHFTFTGYAFGSGATPKTTYNTQPPPGPSPPQPPAVLKPGNAYTINVGGCAIQEGQSGLEVSGLLCSSDTTFVFEQSSDDGCPIGFFVGIS</sequence>
<gene>
    <name evidence="3" type="ORF">PAC_18854</name>
</gene>